<comment type="subcellular location">
    <subcellularLocation>
        <location evidence="1">Nucleus</location>
    </subcellularLocation>
</comment>
<dbReference type="EMBL" id="CATQJA010002642">
    <property type="protein sequence ID" value="CAJ0576013.1"/>
    <property type="molecule type" value="Genomic_DNA"/>
</dbReference>
<accession>A0AA36CVA4</accession>
<dbReference type="Pfam" id="PF10018">
    <property type="entry name" value="Med4"/>
    <property type="match status" value="1"/>
</dbReference>
<dbReference type="GO" id="GO:0003712">
    <property type="term" value="F:transcription coregulator activity"/>
    <property type="evidence" value="ECO:0007669"/>
    <property type="project" value="InterPro"/>
</dbReference>
<keyword evidence="10" id="KW-1185">Reference proteome</keyword>
<dbReference type="AlphaFoldDB" id="A0AA36CVA4"/>
<comment type="similarity">
    <text evidence="2">Belongs to the Mediator complex subunit 4 family.</text>
</comment>
<evidence type="ECO:0000256" key="7">
    <source>
        <dbReference type="ARBA" id="ARBA00031257"/>
    </source>
</evidence>
<evidence type="ECO:0000256" key="1">
    <source>
        <dbReference type="ARBA" id="ARBA00004123"/>
    </source>
</evidence>
<dbReference type="InterPro" id="IPR001810">
    <property type="entry name" value="F-box_dom"/>
</dbReference>
<sequence>MESLPNELKIAILERVQPDDLRKFTLLNKAWRQLFKKNRRNFRRADAEEIRFYDLGDGNIQIHIVLPGNPAWTKRIVSKTVPAAETFDCVWPYTTADLKVNSHSNALRSVFEEMPDDWLKDVSTLGIFENESNVDSLEILGRCPAVSSLYIDPCYSAIDVTSIARKMPKIEDLKLLSCNRIITADDTTLAEVIERSRKSENGLRTFWADSIPTDFSMAMVQRFLLEAKFSERCSTLLEKMRGSRAVFLDFINQHFDDTVQSGNAYNFKDARGYEFSLIIGSFIAASSCTIVPSLPMAALFFLPTPLLGPCTPAILGSCWTFSGTTRSKTAVHYNTLSEPSSNICKRYFLELAHKDVLVDPFNKPFKSPLKPQADITVYSGAAQVKLPKTFNDECEETMKELATMLETVERQQEQTALIEQLERLVDERNQIIFSVEDQVRRAQDNLHESVFQGKRFLEKLAVARTKGVLSEEAIEFSARLAKSHSLAAPSTWNAGDSSRPFPSQREVASRIFGNSMPIKTSLPRFRFGDLSKQQQESTITHLNIYDKVKLRYVHKTYHRRSPLSIVMNSRWSEFRCEFIGGQLALRWIGRSRHGMDKGIIVLLKPDVHLIWTYPYKGPAAALFKEPTWLARKKTTIDVFLNYRARSHARRMAKAFHKNTQIVRVFISAMNCACGAPRGRRGVDMTCLCQPNFSNIHALIDDRPFVEVLIWPHWFRREWRYTCEAIAQLIDNIPACHDARRLYAFTYFESFPQCDVCRITRDLFADVRPMVVRRIPGNWMFFTLTVHEASSKLWDTLNYPSMEILPTVLILGWDVERFIYSLDERPVSRSWLLIAQNYGTGAEAEEAVRIDALAAQFISEPLSLTRRGSDDSTLSPLLQQLNVDT</sequence>
<dbReference type="InterPro" id="IPR019258">
    <property type="entry name" value="Mediator_Med4"/>
</dbReference>
<dbReference type="GO" id="GO:0070847">
    <property type="term" value="C:core mediator complex"/>
    <property type="evidence" value="ECO:0007669"/>
    <property type="project" value="TreeGrafter"/>
</dbReference>
<feature type="domain" description="F-box" evidence="8">
    <location>
        <begin position="1"/>
        <end position="45"/>
    </location>
</feature>
<dbReference type="PANTHER" id="PTHR13208:SF2">
    <property type="entry name" value="MEDIATOR OF RNA POLYMERASE II TRANSCRIPTION SUBUNIT 4"/>
    <property type="match status" value="1"/>
</dbReference>
<dbReference type="SMART" id="SM00256">
    <property type="entry name" value="FBOX"/>
    <property type="match status" value="1"/>
</dbReference>
<dbReference type="GO" id="GO:0006357">
    <property type="term" value="P:regulation of transcription by RNA polymerase II"/>
    <property type="evidence" value="ECO:0007669"/>
    <property type="project" value="InterPro"/>
</dbReference>
<keyword evidence="6" id="KW-0539">Nucleus</keyword>
<feature type="non-terminal residue" evidence="9">
    <location>
        <position position="884"/>
    </location>
</feature>
<proteinExistence type="inferred from homology"/>
<dbReference type="InterPro" id="IPR036047">
    <property type="entry name" value="F-box-like_dom_sf"/>
</dbReference>
<protein>
    <recommendedName>
        <fullName evidence="3">Mediator of RNA polymerase II transcription subunit 4</fullName>
    </recommendedName>
    <alternativeName>
        <fullName evidence="7">Mediator complex subunit 4</fullName>
    </alternativeName>
</protein>
<evidence type="ECO:0000259" key="8">
    <source>
        <dbReference type="PROSITE" id="PS50181"/>
    </source>
</evidence>
<evidence type="ECO:0000256" key="6">
    <source>
        <dbReference type="ARBA" id="ARBA00023242"/>
    </source>
</evidence>
<evidence type="ECO:0000313" key="9">
    <source>
        <dbReference type="EMBL" id="CAJ0576013.1"/>
    </source>
</evidence>
<organism evidence="9 10">
    <name type="scientific">Mesorhabditis spiculigera</name>
    <dbReference type="NCBI Taxonomy" id="96644"/>
    <lineage>
        <taxon>Eukaryota</taxon>
        <taxon>Metazoa</taxon>
        <taxon>Ecdysozoa</taxon>
        <taxon>Nematoda</taxon>
        <taxon>Chromadorea</taxon>
        <taxon>Rhabditida</taxon>
        <taxon>Rhabditina</taxon>
        <taxon>Rhabditomorpha</taxon>
        <taxon>Rhabditoidea</taxon>
        <taxon>Rhabditidae</taxon>
        <taxon>Mesorhabditinae</taxon>
        <taxon>Mesorhabditis</taxon>
    </lineage>
</organism>
<dbReference type="SUPFAM" id="SSF81383">
    <property type="entry name" value="F-box domain"/>
    <property type="match status" value="1"/>
</dbReference>
<dbReference type="Pfam" id="PF00646">
    <property type="entry name" value="F-box"/>
    <property type="match status" value="1"/>
</dbReference>
<dbReference type="Proteomes" id="UP001177023">
    <property type="component" value="Unassembled WGS sequence"/>
</dbReference>
<evidence type="ECO:0000256" key="4">
    <source>
        <dbReference type="ARBA" id="ARBA00023015"/>
    </source>
</evidence>
<dbReference type="PANTHER" id="PTHR13208">
    <property type="entry name" value="MEDIATOR OF RNA POLYMERASE II TRANSCRIPTION SUBUNIT 4"/>
    <property type="match status" value="1"/>
</dbReference>
<evidence type="ECO:0000256" key="3">
    <source>
        <dbReference type="ARBA" id="ARBA00020629"/>
    </source>
</evidence>
<dbReference type="PROSITE" id="PS50181">
    <property type="entry name" value="FBOX"/>
    <property type="match status" value="1"/>
</dbReference>
<comment type="caution">
    <text evidence="9">The sequence shown here is derived from an EMBL/GenBank/DDBJ whole genome shotgun (WGS) entry which is preliminary data.</text>
</comment>
<evidence type="ECO:0000256" key="2">
    <source>
        <dbReference type="ARBA" id="ARBA00009626"/>
    </source>
</evidence>
<keyword evidence="5" id="KW-0804">Transcription</keyword>
<keyword evidence="4" id="KW-0805">Transcription regulation</keyword>
<gene>
    <name evidence="9" type="ORF">MSPICULIGERA_LOCUS14313</name>
</gene>
<reference evidence="9" key="1">
    <citation type="submission" date="2023-06" db="EMBL/GenBank/DDBJ databases">
        <authorList>
            <person name="Delattre M."/>
        </authorList>
    </citation>
    <scope>NUCLEOTIDE SEQUENCE</scope>
    <source>
        <strain evidence="9">AF72</strain>
    </source>
</reference>
<evidence type="ECO:0000313" key="10">
    <source>
        <dbReference type="Proteomes" id="UP001177023"/>
    </source>
</evidence>
<dbReference type="GO" id="GO:0016592">
    <property type="term" value="C:mediator complex"/>
    <property type="evidence" value="ECO:0007669"/>
    <property type="project" value="InterPro"/>
</dbReference>
<evidence type="ECO:0000256" key="5">
    <source>
        <dbReference type="ARBA" id="ARBA00023163"/>
    </source>
</evidence>
<name>A0AA36CVA4_9BILA</name>